<organism evidence="5 6">
    <name type="scientific">Candidatus Thermofonsia Clade 3 bacterium</name>
    <dbReference type="NCBI Taxonomy" id="2364212"/>
    <lineage>
        <taxon>Bacteria</taxon>
        <taxon>Bacillati</taxon>
        <taxon>Chloroflexota</taxon>
        <taxon>Candidatus Thermofontia</taxon>
        <taxon>Candidatus Thermofonsia Clade 3</taxon>
    </lineage>
</organism>
<gene>
    <name evidence="5" type="ORF">CUN48_10795</name>
</gene>
<keyword evidence="2" id="KW-0732">Signal</keyword>
<evidence type="ECO:0000313" key="5">
    <source>
        <dbReference type="EMBL" id="PJF47036.1"/>
    </source>
</evidence>
<evidence type="ECO:0000256" key="1">
    <source>
        <dbReference type="ARBA" id="ARBA00004196"/>
    </source>
</evidence>
<evidence type="ECO:0000256" key="3">
    <source>
        <dbReference type="SAM" id="MobiDB-lite"/>
    </source>
</evidence>
<dbReference type="GO" id="GO:0030313">
    <property type="term" value="C:cell envelope"/>
    <property type="evidence" value="ECO:0007669"/>
    <property type="project" value="UniProtKB-SubCell"/>
</dbReference>
<proteinExistence type="predicted"/>
<protein>
    <submittedName>
        <fullName evidence="5">EfeM/EfeO family lipoprotein</fullName>
    </submittedName>
</protein>
<evidence type="ECO:0000313" key="6">
    <source>
        <dbReference type="Proteomes" id="UP000230790"/>
    </source>
</evidence>
<dbReference type="AlphaFoldDB" id="A0A2M8QB56"/>
<feature type="compositionally biased region" description="Pro residues" evidence="3">
    <location>
        <begin position="13"/>
        <end position="22"/>
    </location>
</feature>
<sequence>MALTIAGCTAPPVVAPPEPPSAPNTSADLSGIKSYLLEKTGQLKQATRALKETSDRYYALAKEANFDYTALFATQKDEVIGLIQTAREQWMVASPLYEQMEGIVAGTPSLAEFDMIMDAGASKEEDPQDPAPIDVTLPDGRVLERPGNLFGVTESTLWGTFEAFRVPGQFDFNGDGQIAFGESLPDANVLKGGVDALDEQAGELAEAARAWTPTESDAFTALVVMVPTMSEYFDSWKNSRFVSGEASTQRDFVAISRLADIQDILSSLLVVHDNISPMIRGVDTAQDDAIRRGLRDLKAFVAGVHKQESGGKRFKPEEADVLGKEAQDRADAITGQIAQMAARLGVKIEQ</sequence>
<dbReference type="Gene3D" id="1.20.1420.20">
    <property type="entry name" value="M75 peptidase, HXXE motif"/>
    <property type="match status" value="1"/>
</dbReference>
<dbReference type="Pfam" id="PF09375">
    <property type="entry name" value="Peptidase_M75"/>
    <property type="match status" value="1"/>
</dbReference>
<name>A0A2M8QB56_9CHLR</name>
<dbReference type="InterPro" id="IPR018976">
    <property type="entry name" value="Imelysin-like"/>
</dbReference>
<feature type="region of interest" description="Disordered" evidence="3">
    <location>
        <begin position="1"/>
        <end position="27"/>
    </location>
</feature>
<comment type="caution">
    <text evidence="5">The sequence shown here is derived from an EMBL/GenBank/DDBJ whole genome shotgun (WGS) entry which is preliminary data.</text>
</comment>
<accession>A0A2M8QB56</accession>
<keyword evidence="5" id="KW-0449">Lipoprotein</keyword>
<dbReference type="Proteomes" id="UP000230790">
    <property type="component" value="Unassembled WGS sequence"/>
</dbReference>
<comment type="subcellular location">
    <subcellularLocation>
        <location evidence="1">Cell envelope</location>
    </subcellularLocation>
</comment>
<evidence type="ECO:0000259" key="4">
    <source>
        <dbReference type="Pfam" id="PF09375"/>
    </source>
</evidence>
<evidence type="ECO:0000256" key="2">
    <source>
        <dbReference type="ARBA" id="ARBA00022729"/>
    </source>
</evidence>
<dbReference type="InterPro" id="IPR038352">
    <property type="entry name" value="Imelysin_sf"/>
</dbReference>
<reference evidence="5 6" key="1">
    <citation type="submission" date="2017-11" db="EMBL/GenBank/DDBJ databases">
        <title>Evolution of Phototrophy in the Chloroflexi Phylum Driven by Horizontal Gene Transfer.</title>
        <authorList>
            <person name="Ward L.M."/>
            <person name="Hemp J."/>
            <person name="Shih P.M."/>
            <person name="Mcglynn S.E."/>
            <person name="Fischer W."/>
        </authorList>
    </citation>
    <scope>NUCLEOTIDE SEQUENCE [LARGE SCALE GENOMIC DNA]</scope>
    <source>
        <strain evidence="5">JP3_7</strain>
    </source>
</reference>
<feature type="domain" description="Imelysin-like" evidence="4">
    <location>
        <begin position="42"/>
        <end position="332"/>
    </location>
</feature>
<dbReference type="EMBL" id="PGTN01000073">
    <property type="protein sequence ID" value="PJF47036.1"/>
    <property type="molecule type" value="Genomic_DNA"/>
</dbReference>